<sequence>MRTAILITLLLAGGLAGRAAAAGDMHYLDLVNTAPSSLTAFAVAAAGSDDWRAVELGDAPLRGGGDSTTVAIRGDCVRDLRSTFRDGRVLIQRNFDVCRYRSYHTGQYLRRAPANARLGHD</sequence>
<keyword evidence="3" id="KW-1185">Reference proteome</keyword>
<accession>A0A839EQL8</accession>
<dbReference type="EMBL" id="JACGXL010000001">
    <property type="protein sequence ID" value="MBA8886617.1"/>
    <property type="molecule type" value="Genomic_DNA"/>
</dbReference>
<evidence type="ECO:0000256" key="1">
    <source>
        <dbReference type="SAM" id="SignalP"/>
    </source>
</evidence>
<organism evidence="2 3">
    <name type="scientific">Dokdonella fugitiva</name>
    <dbReference type="NCBI Taxonomy" id="328517"/>
    <lineage>
        <taxon>Bacteria</taxon>
        <taxon>Pseudomonadati</taxon>
        <taxon>Pseudomonadota</taxon>
        <taxon>Gammaproteobacteria</taxon>
        <taxon>Lysobacterales</taxon>
        <taxon>Rhodanobacteraceae</taxon>
        <taxon>Dokdonella</taxon>
    </lineage>
</organism>
<feature type="chain" id="PRO_5032745964" evidence="1">
    <location>
        <begin position="22"/>
        <end position="121"/>
    </location>
</feature>
<reference evidence="2 3" key="1">
    <citation type="submission" date="2020-07" db="EMBL/GenBank/DDBJ databases">
        <title>Genomic Encyclopedia of Type Strains, Phase IV (KMG-V): Genome sequencing to study the core and pangenomes of soil and plant-associated prokaryotes.</title>
        <authorList>
            <person name="Whitman W."/>
        </authorList>
    </citation>
    <scope>NUCLEOTIDE SEQUENCE [LARGE SCALE GENOMIC DNA]</scope>
    <source>
        <strain evidence="2 3">RH2WT43</strain>
    </source>
</reference>
<keyword evidence="1" id="KW-0732">Signal</keyword>
<evidence type="ECO:0000313" key="2">
    <source>
        <dbReference type="EMBL" id="MBA8886617.1"/>
    </source>
</evidence>
<proteinExistence type="predicted"/>
<dbReference type="RefSeq" id="WP_182529681.1">
    <property type="nucleotide sequence ID" value="NZ_JACGXL010000001.1"/>
</dbReference>
<dbReference type="AlphaFoldDB" id="A0A839EQL8"/>
<gene>
    <name evidence="2" type="ORF">FHW12_000808</name>
</gene>
<name>A0A839EQL8_9GAMM</name>
<dbReference type="Proteomes" id="UP000550401">
    <property type="component" value="Unassembled WGS sequence"/>
</dbReference>
<evidence type="ECO:0000313" key="3">
    <source>
        <dbReference type="Proteomes" id="UP000550401"/>
    </source>
</evidence>
<comment type="caution">
    <text evidence="2">The sequence shown here is derived from an EMBL/GenBank/DDBJ whole genome shotgun (WGS) entry which is preliminary data.</text>
</comment>
<feature type="signal peptide" evidence="1">
    <location>
        <begin position="1"/>
        <end position="21"/>
    </location>
</feature>
<protein>
    <submittedName>
        <fullName evidence="2">Uncharacterized protein</fullName>
    </submittedName>
</protein>